<proteinExistence type="predicted"/>
<evidence type="ECO:0000313" key="2">
    <source>
        <dbReference type="Proteomes" id="UP000291562"/>
    </source>
</evidence>
<gene>
    <name evidence="1" type="ORF">ELE36_07945</name>
</gene>
<dbReference type="KEGG" id="xbc:ELE36_07945"/>
<sequence length="114" mass="12205">MSTRIALRLWLALALFGLDALVWAYAVHTGPNRVSSAAASAPKTTLPPVLLPSITVRPDADTLAAYAETGSNSGTALDLEPIDNVVAQMPTLPHLRLSVPYYSFGKLLPHVRKD</sequence>
<accession>A0A411HIE4</accession>
<dbReference type="AlphaFoldDB" id="A0A411HIE4"/>
<dbReference type="EMBL" id="CP035704">
    <property type="protein sequence ID" value="QBB70299.1"/>
    <property type="molecule type" value="Genomic_DNA"/>
</dbReference>
<evidence type="ECO:0000313" key="1">
    <source>
        <dbReference type="EMBL" id="QBB70299.1"/>
    </source>
</evidence>
<name>A0A411HIE4_9GAMM</name>
<dbReference type="OrthoDB" id="10005781at2"/>
<reference evidence="1 2" key="1">
    <citation type="submission" date="2019-01" db="EMBL/GenBank/DDBJ databases">
        <title>Pseudolysobacter antarctica gen. nov., sp. nov., isolated from Fildes Peninsula, Antarctica.</title>
        <authorList>
            <person name="Wei Z."/>
            <person name="Peng F."/>
        </authorList>
    </citation>
    <scope>NUCLEOTIDE SEQUENCE [LARGE SCALE GENOMIC DNA]</scope>
    <source>
        <strain evidence="1 2">AQ6-296</strain>
    </source>
</reference>
<protein>
    <submittedName>
        <fullName evidence="1">Uncharacterized protein</fullName>
    </submittedName>
</protein>
<dbReference type="Proteomes" id="UP000291562">
    <property type="component" value="Chromosome"/>
</dbReference>
<organism evidence="1 2">
    <name type="scientific">Pseudolysobacter antarcticus</name>
    <dbReference type="NCBI Taxonomy" id="2511995"/>
    <lineage>
        <taxon>Bacteria</taxon>
        <taxon>Pseudomonadati</taxon>
        <taxon>Pseudomonadota</taxon>
        <taxon>Gammaproteobacteria</taxon>
        <taxon>Lysobacterales</taxon>
        <taxon>Rhodanobacteraceae</taxon>
        <taxon>Pseudolysobacter</taxon>
    </lineage>
</organism>
<dbReference type="RefSeq" id="WP_129832558.1">
    <property type="nucleotide sequence ID" value="NZ_CP035704.1"/>
</dbReference>
<keyword evidence="2" id="KW-1185">Reference proteome</keyword>